<protein>
    <submittedName>
        <fullName evidence="2">Glyoxalase</fullName>
    </submittedName>
</protein>
<reference evidence="2 3" key="1">
    <citation type="submission" date="2019-12" db="EMBL/GenBank/DDBJ databases">
        <title>Sporaefaciens musculi gen. nov., sp. nov., a novel bacterium isolated from the caecum of an obese mouse.</title>
        <authorList>
            <person name="Rasmussen T.S."/>
            <person name="Streidl T."/>
            <person name="Hitch T.C.A."/>
            <person name="Wortmann E."/>
            <person name="Deptula P."/>
            <person name="Hansen M."/>
            <person name="Nielsen D.S."/>
            <person name="Clavel T."/>
            <person name="Vogensen F.K."/>
        </authorList>
    </citation>
    <scope>NUCLEOTIDE SEQUENCE [LARGE SCALE GENOMIC DNA]</scope>
    <source>
        <strain evidence="2 3">WCA-9-b2</strain>
    </source>
</reference>
<dbReference type="Gene3D" id="3.10.180.10">
    <property type="entry name" value="2,3-Dihydroxybiphenyl 1,2-Dioxygenase, domain 1"/>
    <property type="match status" value="1"/>
</dbReference>
<name>A0A7X3MJT6_9FIRM</name>
<dbReference type="Pfam" id="PF12681">
    <property type="entry name" value="Glyoxalase_2"/>
    <property type="match status" value="1"/>
</dbReference>
<evidence type="ECO:0000259" key="1">
    <source>
        <dbReference type="PROSITE" id="PS51819"/>
    </source>
</evidence>
<dbReference type="EMBL" id="WUQX01000001">
    <property type="protein sequence ID" value="MXP77677.1"/>
    <property type="molecule type" value="Genomic_DNA"/>
</dbReference>
<feature type="domain" description="VOC" evidence="1">
    <location>
        <begin position="2"/>
        <end position="117"/>
    </location>
</feature>
<organism evidence="2 3">
    <name type="scientific">Sporofaciens musculi</name>
    <dbReference type="NCBI Taxonomy" id="2681861"/>
    <lineage>
        <taxon>Bacteria</taxon>
        <taxon>Bacillati</taxon>
        <taxon>Bacillota</taxon>
        <taxon>Clostridia</taxon>
        <taxon>Lachnospirales</taxon>
        <taxon>Lachnospiraceae</taxon>
        <taxon>Sporofaciens</taxon>
    </lineage>
</organism>
<dbReference type="SUPFAM" id="SSF54593">
    <property type="entry name" value="Glyoxalase/Bleomycin resistance protein/Dihydroxybiphenyl dioxygenase"/>
    <property type="match status" value="1"/>
</dbReference>
<dbReference type="InterPro" id="IPR025870">
    <property type="entry name" value="Glyoxalase-like_dom"/>
</dbReference>
<dbReference type="RefSeq" id="WP_159753178.1">
    <property type="nucleotide sequence ID" value="NZ_WUQX01000001.1"/>
</dbReference>
<proteinExistence type="predicted"/>
<dbReference type="InterPro" id="IPR029068">
    <property type="entry name" value="Glyas_Bleomycin-R_OHBP_Dase"/>
</dbReference>
<dbReference type="AlphaFoldDB" id="A0A7X3MJT6"/>
<accession>A0A7X3MJT6</accession>
<dbReference type="Proteomes" id="UP000460412">
    <property type="component" value="Unassembled WGS sequence"/>
</dbReference>
<evidence type="ECO:0000313" key="3">
    <source>
        <dbReference type="Proteomes" id="UP000460412"/>
    </source>
</evidence>
<keyword evidence="3" id="KW-1185">Reference proteome</keyword>
<comment type="caution">
    <text evidence="2">The sequence shown here is derived from an EMBL/GenBank/DDBJ whole genome shotgun (WGS) entry which is preliminary data.</text>
</comment>
<evidence type="ECO:0000313" key="2">
    <source>
        <dbReference type="EMBL" id="MXP77677.1"/>
    </source>
</evidence>
<dbReference type="PROSITE" id="PS51819">
    <property type="entry name" value="VOC"/>
    <property type="match status" value="1"/>
</dbReference>
<gene>
    <name evidence="2" type="ORF">GN277_20685</name>
</gene>
<dbReference type="InterPro" id="IPR037523">
    <property type="entry name" value="VOC_core"/>
</dbReference>
<sequence>MVLKNVLLIVKDIDRSRRFYQEVLGLMVLADLGRKVLFAGGIVLEESPPWEDSLEISAVYGGNDMELYFETLDVEALRERLAASDFHVEFLVGRDEDENEVIRFYDPDRHVIEVKRAFC</sequence>